<evidence type="ECO:0000259" key="1">
    <source>
        <dbReference type="Pfam" id="PF00903"/>
    </source>
</evidence>
<evidence type="ECO:0000313" key="2">
    <source>
        <dbReference type="EMBL" id="MEL1254760.1"/>
    </source>
</evidence>
<dbReference type="InterPro" id="IPR029068">
    <property type="entry name" value="Glyas_Bleomycin-R_OHBP_Dase"/>
</dbReference>
<feature type="domain" description="Glyoxalase/fosfomycin resistance/dioxygenase" evidence="1">
    <location>
        <begin position="6"/>
        <end position="112"/>
    </location>
</feature>
<accession>A0ABU9IQN4</accession>
<proteinExistence type="predicted"/>
<dbReference type="Proteomes" id="UP001485226">
    <property type="component" value="Unassembled WGS sequence"/>
</dbReference>
<dbReference type="RefSeq" id="WP_341693395.1">
    <property type="nucleotide sequence ID" value="NZ_JBBYHS010000013.1"/>
</dbReference>
<name>A0ABU9IQN4_9FLAO</name>
<keyword evidence="3" id="KW-1185">Reference proteome</keyword>
<dbReference type="EMBL" id="JBBYHS010000013">
    <property type="protein sequence ID" value="MEL1254760.1"/>
    <property type="molecule type" value="Genomic_DNA"/>
</dbReference>
<gene>
    <name evidence="2" type="ORF">AAEO57_13300</name>
</gene>
<organism evidence="2 3">
    <name type="scientific">Flavobacterium calami</name>
    <dbReference type="NCBI Taxonomy" id="3139144"/>
    <lineage>
        <taxon>Bacteria</taxon>
        <taxon>Pseudomonadati</taxon>
        <taxon>Bacteroidota</taxon>
        <taxon>Flavobacteriia</taxon>
        <taxon>Flavobacteriales</taxon>
        <taxon>Flavobacteriaceae</taxon>
        <taxon>Flavobacterium</taxon>
    </lineage>
</organism>
<comment type="caution">
    <text evidence="2">The sequence shown here is derived from an EMBL/GenBank/DDBJ whole genome shotgun (WGS) entry which is preliminary data.</text>
</comment>
<sequence>MEIRLLVLRTGDTKKLSDFYSLFGLTFEYHQHGNSPFHYAAAIGKTVLEIYPLTKSQTEADKNLRLGFGIDNFEATIQKLTALEIVFAFPPTQTEFGFMAVIEDFEGRKIELYKNIELKQETI</sequence>
<dbReference type="SUPFAM" id="SSF54593">
    <property type="entry name" value="Glyoxalase/Bleomycin resistance protein/Dihydroxybiphenyl dioxygenase"/>
    <property type="match status" value="1"/>
</dbReference>
<evidence type="ECO:0000313" key="3">
    <source>
        <dbReference type="Proteomes" id="UP001485226"/>
    </source>
</evidence>
<dbReference type="Gene3D" id="3.10.180.10">
    <property type="entry name" value="2,3-Dihydroxybiphenyl 1,2-Dioxygenase, domain 1"/>
    <property type="match status" value="1"/>
</dbReference>
<dbReference type="InterPro" id="IPR004360">
    <property type="entry name" value="Glyas_Fos-R_dOase_dom"/>
</dbReference>
<reference evidence="2 3" key="1">
    <citation type="submission" date="2024-04" db="EMBL/GenBank/DDBJ databases">
        <title>Flavobacterium sp. DGU38 16S ribosomal RNA gene Genome sequencing and assembly.</title>
        <authorList>
            <person name="Park S."/>
        </authorList>
    </citation>
    <scope>NUCLEOTIDE SEQUENCE [LARGE SCALE GENOMIC DNA]</scope>
    <source>
        <strain evidence="2 3">DGU38</strain>
    </source>
</reference>
<protein>
    <submittedName>
        <fullName evidence="2">VOC family protein</fullName>
    </submittedName>
</protein>
<dbReference type="Pfam" id="PF00903">
    <property type="entry name" value="Glyoxalase"/>
    <property type="match status" value="1"/>
</dbReference>